<accession>A0A0D8XN75</accession>
<gene>
    <name evidence="2" type="ORF">DICVIV_08731</name>
</gene>
<feature type="transmembrane region" description="Helical" evidence="1">
    <location>
        <begin position="71"/>
        <end position="96"/>
    </location>
</feature>
<protein>
    <submittedName>
        <fullName evidence="2">Uncharacterized protein</fullName>
    </submittedName>
</protein>
<evidence type="ECO:0000313" key="2">
    <source>
        <dbReference type="EMBL" id="KJH45234.1"/>
    </source>
</evidence>
<name>A0A0D8XN75_DICVI</name>
<reference evidence="2 3" key="1">
    <citation type="submission" date="2013-11" db="EMBL/GenBank/DDBJ databases">
        <title>Draft genome of the bovine lungworm Dictyocaulus viviparus.</title>
        <authorList>
            <person name="Mitreva M."/>
        </authorList>
    </citation>
    <scope>NUCLEOTIDE SEQUENCE [LARGE SCALE GENOMIC DNA]</scope>
    <source>
        <strain evidence="2 3">HannoverDv2000</strain>
    </source>
</reference>
<sequence length="153" mass="18664">MSIDAEITRINEGIMKIHLALYKFNNHLSGILIGINEKLSDFDKKVDNAVERVNRVKKLVDDIFEHFPNDVIYYSVILMMVFILDLFCLYLIYYIYKWIVEREVHFDKEIRWYKRKVYSLIDNERWDQYLYMTESWKGVLSDPYYIEHSRISE</sequence>
<proteinExistence type="predicted"/>
<evidence type="ECO:0000313" key="3">
    <source>
        <dbReference type="Proteomes" id="UP000053766"/>
    </source>
</evidence>
<keyword evidence="1" id="KW-1133">Transmembrane helix</keyword>
<dbReference type="AlphaFoldDB" id="A0A0D8XN75"/>
<keyword evidence="1" id="KW-0812">Transmembrane</keyword>
<dbReference type="EMBL" id="KN716419">
    <property type="protein sequence ID" value="KJH45234.1"/>
    <property type="molecule type" value="Genomic_DNA"/>
</dbReference>
<evidence type="ECO:0000256" key="1">
    <source>
        <dbReference type="SAM" id="Phobius"/>
    </source>
</evidence>
<dbReference type="Proteomes" id="UP000053766">
    <property type="component" value="Unassembled WGS sequence"/>
</dbReference>
<reference evidence="3" key="2">
    <citation type="journal article" date="2016" name="Sci. Rep.">
        <title>Dictyocaulus viviparus genome, variome and transcriptome elucidate lungworm biology and support future intervention.</title>
        <authorList>
            <person name="McNulty S.N."/>
            <person name="Strube C."/>
            <person name="Rosa B.A."/>
            <person name="Martin J.C."/>
            <person name="Tyagi R."/>
            <person name="Choi Y.J."/>
            <person name="Wang Q."/>
            <person name="Hallsworth Pepin K."/>
            <person name="Zhang X."/>
            <person name="Ozersky P."/>
            <person name="Wilson R.K."/>
            <person name="Sternberg P.W."/>
            <person name="Gasser R.B."/>
            <person name="Mitreva M."/>
        </authorList>
    </citation>
    <scope>NUCLEOTIDE SEQUENCE [LARGE SCALE GENOMIC DNA]</scope>
    <source>
        <strain evidence="3">HannoverDv2000</strain>
    </source>
</reference>
<keyword evidence="1" id="KW-0472">Membrane</keyword>
<organism evidence="2 3">
    <name type="scientific">Dictyocaulus viviparus</name>
    <name type="common">Bovine lungworm</name>
    <dbReference type="NCBI Taxonomy" id="29172"/>
    <lineage>
        <taxon>Eukaryota</taxon>
        <taxon>Metazoa</taxon>
        <taxon>Ecdysozoa</taxon>
        <taxon>Nematoda</taxon>
        <taxon>Chromadorea</taxon>
        <taxon>Rhabditida</taxon>
        <taxon>Rhabditina</taxon>
        <taxon>Rhabditomorpha</taxon>
        <taxon>Strongyloidea</taxon>
        <taxon>Metastrongylidae</taxon>
        <taxon>Dictyocaulus</taxon>
    </lineage>
</organism>
<keyword evidence="3" id="KW-1185">Reference proteome</keyword>
<dbReference type="OrthoDB" id="5795195at2759"/>